<evidence type="ECO:0000256" key="1">
    <source>
        <dbReference type="SAM" id="MobiDB-lite"/>
    </source>
</evidence>
<dbReference type="Proteomes" id="UP001160148">
    <property type="component" value="Unassembled WGS sequence"/>
</dbReference>
<gene>
    <name evidence="2" type="ORF">MEUPH1_LOCUS4164</name>
</gene>
<proteinExistence type="predicted"/>
<feature type="compositionally biased region" description="Polar residues" evidence="1">
    <location>
        <begin position="137"/>
        <end position="147"/>
    </location>
</feature>
<protein>
    <submittedName>
        <fullName evidence="2">Uncharacterized protein</fullName>
    </submittedName>
</protein>
<dbReference type="EMBL" id="CARXXK010000001">
    <property type="protein sequence ID" value="CAI6347368.1"/>
    <property type="molecule type" value="Genomic_DNA"/>
</dbReference>
<feature type="compositionally biased region" description="Polar residues" evidence="1">
    <location>
        <begin position="154"/>
        <end position="171"/>
    </location>
</feature>
<feature type="region of interest" description="Disordered" evidence="1">
    <location>
        <begin position="137"/>
        <end position="176"/>
    </location>
</feature>
<sequence>MGFSMNVEQMVHEVVDVKNGQINQYLLVKLLEVIVRQSNIHSLKVDFTENEVIPHQNLGRTSLGKKLPQRIPEVNYEQVLLSMVALYPVHPLKSFIEPRLGPLRSTTEDDGRMNVVKPTVDKVREVIQSVSGVGGSYNTAESNSGYSNPVKPSVSETSVPQPGSSTTTEPVTTGGCPEQTYQPESCSCLYSVDNFCEG</sequence>
<reference evidence="2 3" key="1">
    <citation type="submission" date="2023-01" db="EMBL/GenBank/DDBJ databases">
        <authorList>
            <person name="Whitehead M."/>
        </authorList>
    </citation>
    <scope>NUCLEOTIDE SEQUENCE [LARGE SCALE GENOMIC DNA]</scope>
</reference>
<name>A0AAV0VX99_9HEMI</name>
<evidence type="ECO:0000313" key="2">
    <source>
        <dbReference type="EMBL" id="CAI6347368.1"/>
    </source>
</evidence>
<accession>A0AAV0VX99</accession>
<evidence type="ECO:0000313" key="3">
    <source>
        <dbReference type="Proteomes" id="UP001160148"/>
    </source>
</evidence>
<organism evidence="2 3">
    <name type="scientific">Macrosiphum euphorbiae</name>
    <name type="common">potato aphid</name>
    <dbReference type="NCBI Taxonomy" id="13131"/>
    <lineage>
        <taxon>Eukaryota</taxon>
        <taxon>Metazoa</taxon>
        <taxon>Ecdysozoa</taxon>
        <taxon>Arthropoda</taxon>
        <taxon>Hexapoda</taxon>
        <taxon>Insecta</taxon>
        <taxon>Pterygota</taxon>
        <taxon>Neoptera</taxon>
        <taxon>Paraneoptera</taxon>
        <taxon>Hemiptera</taxon>
        <taxon>Sternorrhyncha</taxon>
        <taxon>Aphidomorpha</taxon>
        <taxon>Aphidoidea</taxon>
        <taxon>Aphididae</taxon>
        <taxon>Macrosiphini</taxon>
        <taxon>Macrosiphum</taxon>
    </lineage>
</organism>
<dbReference type="AlphaFoldDB" id="A0AAV0VX99"/>
<comment type="caution">
    <text evidence="2">The sequence shown here is derived from an EMBL/GenBank/DDBJ whole genome shotgun (WGS) entry which is preliminary data.</text>
</comment>
<keyword evidence="3" id="KW-1185">Reference proteome</keyword>